<dbReference type="AlphaFoldDB" id="A0A1X7FTS2"/>
<protein>
    <recommendedName>
        <fullName evidence="1">diguanylate cyclase</fullName>
        <ecNumber evidence="1">2.7.7.65</ecNumber>
    </recommendedName>
</protein>
<dbReference type="EMBL" id="FXAH01000011">
    <property type="protein sequence ID" value="SMF57919.1"/>
    <property type="molecule type" value="Genomic_DNA"/>
</dbReference>
<dbReference type="CDD" id="cd01949">
    <property type="entry name" value="GGDEF"/>
    <property type="match status" value="1"/>
</dbReference>
<feature type="transmembrane region" description="Helical" evidence="2">
    <location>
        <begin position="90"/>
        <end position="107"/>
    </location>
</feature>
<evidence type="ECO:0000259" key="3">
    <source>
        <dbReference type="PROSITE" id="PS50887"/>
    </source>
</evidence>
<evidence type="ECO:0000256" key="1">
    <source>
        <dbReference type="ARBA" id="ARBA00012528"/>
    </source>
</evidence>
<feature type="transmembrane region" description="Helical" evidence="2">
    <location>
        <begin position="149"/>
        <end position="169"/>
    </location>
</feature>
<dbReference type="Gene3D" id="3.30.70.270">
    <property type="match status" value="1"/>
</dbReference>
<dbReference type="PANTHER" id="PTHR45138:SF24">
    <property type="entry name" value="DIGUANYLATE CYCLASE DGCC-RELATED"/>
    <property type="match status" value="1"/>
</dbReference>
<reference evidence="5" key="1">
    <citation type="submission" date="2017-04" db="EMBL/GenBank/DDBJ databases">
        <authorList>
            <person name="Varghese N."/>
            <person name="Submissions S."/>
        </authorList>
    </citation>
    <scope>NUCLEOTIDE SEQUENCE [LARGE SCALE GENOMIC DNA]</scope>
    <source>
        <strain evidence="5">Ballard 720</strain>
    </source>
</reference>
<gene>
    <name evidence="4" type="ORF">SAMN06295900_11147</name>
</gene>
<dbReference type="STRING" id="28094.SAMN06295900_11147"/>
<dbReference type="SMART" id="SM00267">
    <property type="entry name" value="GGDEF"/>
    <property type="match status" value="1"/>
</dbReference>
<dbReference type="GO" id="GO:0052621">
    <property type="term" value="F:diguanylate cyclase activity"/>
    <property type="evidence" value="ECO:0007669"/>
    <property type="project" value="UniProtKB-EC"/>
</dbReference>
<dbReference type="GO" id="GO:1902201">
    <property type="term" value="P:negative regulation of bacterial-type flagellum-dependent cell motility"/>
    <property type="evidence" value="ECO:0007669"/>
    <property type="project" value="TreeGrafter"/>
</dbReference>
<accession>A0A1X7FTS2</accession>
<evidence type="ECO:0000313" key="4">
    <source>
        <dbReference type="EMBL" id="SMF57919.1"/>
    </source>
</evidence>
<dbReference type="OrthoDB" id="9813903at2"/>
<dbReference type="FunFam" id="3.30.70.270:FF:000001">
    <property type="entry name" value="Diguanylate cyclase domain protein"/>
    <property type="match status" value="1"/>
</dbReference>
<keyword evidence="2" id="KW-0472">Membrane</keyword>
<dbReference type="GO" id="GO:0043709">
    <property type="term" value="P:cell adhesion involved in single-species biofilm formation"/>
    <property type="evidence" value="ECO:0007669"/>
    <property type="project" value="TreeGrafter"/>
</dbReference>
<dbReference type="Pfam" id="PF00990">
    <property type="entry name" value="GGDEF"/>
    <property type="match status" value="1"/>
</dbReference>
<dbReference type="Proteomes" id="UP000192911">
    <property type="component" value="Unassembled WGS sequence"/>
</dbReference>
<keyword evidence="5" id="KW-1185">Reference proteome</keyword>
<evidence type="ECO:0000313" key="5">
    <source>
        <dbReference type="Proteomes" id="UP000192911"/>
    </source>
</evidence>
<dbReference type="RefSeq" id="WP_085228954.1">
    <property type="nucleotide sequence ID" value="NZ_BSQD01000008.1"/>
</dbReference>
<dbReference type="SUPFAM" id="SSF55073">
    <property type="entry name" value="Nucleotide cyclase"/>
    <property type="match status" value="1"/>
</dbReference>
<dbReference type="GO" id="GO:0005886">
    <property type="term" value="C:plasma membrane"/>
    <property type="evidence" value="ECO:0007669"/>
    <property type="project" value="TreeGrafter"/>
</dbReference>
<feature type="transmembrane region" description="Helical" evidence="2">
    <location>
        <begin position="6"/>
        <end position="26"/>
    </location>
</feature>
<dbReference type="InterPro" id="IPR043128">
    <property type="entry name" value="Rev_trsase/Diguanyl_cyclase"/>
</dbReference>
<feature type="transmembrane region" description="Helical" evidence="2">
    <location>
        <begin position="119"/>
        <end position="137"/>
    </location>
</feature>
<name>A0A1X7FTS2_TRICW</name>
<evidence type="ECO:0000256" key="2">
    <source>
        <dbReference type="SAM" id="Phobius"/>
    </source>
</evidence>
<dbReference type="EC" id="2.7.7.65" evidence="1"/>
<dbReference type="InterPro" id="IPR029787">
    <property type="entry name" value="Nucleotide_cyclase"/>
</dbReference>
<dbReference type="InterPro" id="IPR000160">
    <property type="entry name" value="GGDEF_dom"/>
</dbReference>
<dbReference type="GeneID" id="95552891"/>
<keyword evidence="2" id="KW-1133">Transmembrane helix</keyword>
<keyword evidence="2" id="KW-0812">Transmembrane</keyword>
<feature type="domain" description="GGDEF" evidence="3">
    <location>
        <begin position="251"/>
        <end position="383"/>
    </location>
</feature>
<dbReference type="PROSITE" id="PS50887">
    <property type="entry name" value="GGDEF"/>
    <property type="match status" value="1"/>
</dbReference>
<feature type="transmembrane region" description="Helical" evidence="2">
    <location>
        <begin position="33"/>
        <end position="53"/>
    </location>
</feature>
<proteinExistence type="predicted"/>
<dbReference type="NCBIfam" id="TIGR00254">
    <property type="entry name" value="GGDEF"/>
    <property type="match status" value="1"/>
</dbReference>
<sequence length="403" mass="42640">MTGASVALATTGLMSLIMLALLGSLLRSGIPGVHEWLAANAAMVASLPLILLRGAIPDFFSIVVANGLVALAGVTFHAGCARFLKRPVSWVGRAAVVAAACAAMAYWRYTADSIPMRVLAMSVFTSGICVAIALTVWRHRAPGRGAYPYRLTASMALFFAVSQMIRGAYFMTLVSASSPLMFATTGNVILLSIGAAVMPVLSMCAMMMVHAALLSEARDAADHDFLTGALSRKGFEAYVLARLAEAERSRAPLSLVLVDLDRFKAVNDTFGHAGGDEVLRAFVTLAQAHLRAGDALGRMGGEEFGVLLPRTDLIEAREIAERLRCEVHRAPVATESGICRYSISAGAARWSPGLSFDHLARHADLALYEAKVSGRDRVCAYEPASALERESAGSCSLSTGTSA</sequence>
<dbReference type="InterPro" id="IPR050469">
    <property type="entry name" value="Diguanylate_Cyclase"/>
</dbReference>
<dbReference type="PANTHER" id="PTHR45138">
    <property type="entry name" value="REGULATORY COMPONENTS OF SENSORY TRANSDUCTION SYSTEM"/>
    <property type="match status" value="1"/>
</dbReference>
<feature type="transmembrane region" description="Helical" evidence="2">
    <location>
        <begin position="189"/>
        <end position="209"/>
    </location>
</feature>
<feature type="transmembrane region" description="Helical" evidence="2">
    <location>
        <begin position="59"/>
        <end position="78"/>
    </location>
</feature>
<organism evidence="4 5">
    <name type="scientific">Trinickia caryophylli</name>
    <name type="common">Paraburkholderia caryophylli</name>
    <dbReference type="NCBI Taxonomy" id="28094"/>
    <lineage>
        <taxon>Bacteria</taxon>
        <taxon>Pseudomonadati</taxon>
        <taxon>Pseudomonadota</taxon>
        <taxon>Betaproteobacteria</taxon>
        <taxon>Burkholderiales</taxon>
        <taxon>Burkholderiaceae</taxon>
        <taxon>Trinickia</taxon>
    </lineage>
</organism>